<comment type="caution">
    <text evidence="6">The sequence shown here is derived from an EMBL/GenBank/DDBJ whole genome shotgun (WGS) entry which is preliminary data.</text>
</comment>
<evidence type="ECO:0000313" key="6">
    <source>
        <dbReference type="EMBL" id="CAG8517492.1"/>
    </source>
</evidence>
<protein>
    <submittedName>
        <fullName evidence="6">2600_t:CDS:1</fullName>
    </submittedName>
</protein>
<organism evidence="6 7">
    <name type="scientific">Diversispora eburnea</name>
    <dbReference type="NCBI Taxonomy" id="1213867"/>
    <lineage>
        <taxon>Eukaryota</taxon>
        <taxon>Fungi</taxon>
        <taxon>Fungi incertae sedis</taxon>
        <taxon>Mucoromycota</taxon>
        <taxon>Glomeromycotina</taxon>
        <taxon>Glomeromycetes</taxon>
        <taxon>Diversisporales</taxon>
        <taxon>Diversisporaceae</taxon>
        <taxon>Diversispora</taxon>
    </lineage>
</organism>
<accession>A0A9N9A365</accession>
<feature type="transmembrane region" description="Helical" evidence="5">
    <location>
        <begin position="46"/>
        <end position="69"/>
    </location>
</feature>
<proteinExistence type="predicted"/>
<dbReference type="OrthoDB" id="71600at2759"/>
<feature type="transmembrane region" description="Helical" evidence="5">
    <location>
        <begin position="12"/>
        <end position="34"/>
    </location>
</feature>
<dbReference type="Proteomes" id="UP000789706">
    <property type="component" value="Unassembled WGS sequence"/>
</dbReference>
<dbReference type="GO" id="GO:0016020">
    <property type="term" value="C:membrane"/>
    <property type="evidence" value="ECO:0007669"/>
    <property type="project" value="UniProtKB-SubCell"/>
</dbReference>
<name>A0A9N9A365_9GLOM</name>
<dbReference type="EMBL" id="CAJVPK010000493">
    <property type="protein sequence ID" value="CAG8517492.1"/>
    <property type="molecule type" value="Genomic_DNA"/>
</dbReference>
<evidence type="ECO:0000256" key="5">
    <source>
        <dbReference type="SAM" id="Phobius"/>
    </source>
</evidence>
<dbReference type="AlphaFoldDB" id="A0A9N9A365"/>
<evidence type="ECO:0000256" key="4">
    <source>
        <dbReference type="ARBA" id="ARBA00023136"/>
    </source>
</evidence>
<reference evidence="6" key="1">
    <citation type="submission" date="2021-06" db="EMBL/GenBank/DDBJ databases">
        <authorList>
            <person name="Kallberg Y."/>
            <person name="Tangrot J."/>
            <person name="Rosling A."/>
        </authorList>
    </citation>
    <scope>NUCLEOTIDE SEQUENCE</scope>
    <source>
        <strain evidence="6">AZ414A</strain>
    </source>
</reference>
<gene>
    <name evidence="6" type="ORF">DEBURN_LOCUS5491</name>
</gene>
<keyword evidence="4 5" id="KW-0472">Membrane</keyword>
<dbReference type="InterPro" id="IPR018499">
    <property type="entry name" value="Tetraspanin/Peripherin"/>
</dbReference>
<dbReference type="Pfam" id="PF00335">
    <property type="entry name" value="Tetraspanin"/>
    <property type="match status" value="1"/>
</dbReference>
<evidence type="ECO:0000313" key="7">
    <source>
        <dbReference type="Proteomes" id="UP000789706"/>
    </source>
</evidence>
<evidence type="ECO:0000256" key="1">
    <source>
        <dbReference type="ARBA" id="ARBA00004141"/>
    </source>
</evidence>
<keyword evidence="2 5" id="KW-0812">Transmembrane</keyword>
<keyword evidence="7" id="KW-1185">Reference proteome</keyword>
<keyword evidence="3 5" id="KW-1133">Transmembrane helix</keyword>
<sequence>MSLTVAMCRLFVIIANILTTISGLILIGLGLYGLFSPEMRFYSNAFPLATIILGILVFVISITGCLGAIAENRPTLITIEIILDKSWDKAYKEHPSIIRDIEDEYSCCGFRNTTDRAILTLIFSYILITYLPTPEEREREYRAEHERLVRSYRDDSSAKTRDSHKYGSGMFAQNTVQFNSSVRNLEYDNLSKLNNAAEDPSFPVLKKRWACE</sequence>
<dbReference type="PRINTS" id="PR00259">
    <property type="entry name" value="TMFOUR"/>
</dbReference>
<comment type="subcellular location">
    <subcellularLocation>
        <location evidence="1">Membrane</location>
        <topology evidence="1">Multi-pass membrane protein</topology>
    </subcellularLocation>
</comment>
<evidence type="ECO:0000256" key="3">
    <source>
        <dbReference type="ARBA" id="ARBA00022989"/>
    </source>
</evidence>
<evidence type="ECO:0000256" key="2">
    <source>
        <dbReference type="ARBA" id="ARBA00022692"/>
    </source>
</evidence>